<evidence type="ECO:0000313" key="2">
    <source>
        <dbReference type="Proteomes" id="UP000550787"/>
    </source>
</evidence>
<protein>
    <submittedName>
        <fullName evidence="1">Uncharacterized protein</fullName>
    </submittedName>
</protein>
<reference evidence="1 2" key="1">
    <citation type="submission" date="2020-04" db="EMBL/GenBank/DDBJ databases">
        <title>Description of novel Gluconacetobacter.</title>
        <authorList>
            <person name="Sombolestani A."/>
        </authorList>
    </citation>
    <scope>NUCLEOTIDE SEQUENCE [LARGE SCALE GENOMIC DNA]</scope>
    <source>
        <strain evidence="1 2">LMG 7603</strain>
    </source>
</reference>
<organism evidence="1 2">
    <name type="scientific">Gluconacetobacter diazotrophicus</name>
    <name type="common">Acetobacter diazotrophicus</name>
    <dbReference type="NCBI Taxonomy" id="33996"/>
    <lineage>
        <taxon>Bacteria</taxon>
        <taxon>Pseudomonadati</taxon>
        <taxon>Pseudomonadota</taxon>
        <taxon>Alphaproteobacteria</taxon>
        <taxon>Acetobacterales</taxon>
        <taxon>Acetobacteraceae</taxon>
        <taxon>Gluconacetobacter</taxon>
    </lineage>
</organism>
<name>A0A7W4I8L0_GLUDI</name>
<proteinExistence type="predicted"/>
<sequence>MAMLFVDVFPHGHSYKKIPWEITNNPIVIIHIVERMRQSCPEAVDVIAGLLNRLDSREIGLDHLCESSARKKWRR</sequence>
<evidence type="ECO:0000313" key="1">
    <source>
        <dbReference type="EMBL" id="MBB2158290.1"/>
    </source>
</evidence>
<dbReference type="Proteomes" id="UP000550787">
    <property type="component" value="Unassembled WGS sequence"/>
</dbReference>
<accession>A0A7W4I8L0</accession>
<dbReference type="RefSeq" id="WP_183116668.1">
    <property type="nucleotide sequence ID" value="NZ_JABEQG010000072.1"/>
</dbReference>
<comment type="caution">
    <text evidence="1">The sequence shown here is derived from an EMBL/GenBank/DDBJ whole genome shotgun (WGS) entry which is preliminary data.</text>
</comment>
<gene>
    <name evidence="1" type="ORF">HLH33_18675</name>
</gene>
<dbReference type="AlphaFoldDB" id="A0A7W4I8L0"/>
<dbReference type="EMBL" id="JABEQG010000072">
    <property type="protein sequence ID" value="MBB2158290.1"/>
    <property type="molecule type" value="Genomic_DNA"/>
</dbReference>